<dbReference type="OrthoDB" id="4850at2759"/>
<organism evidence="2 3">
    <name type="scientific">Triparma columacea</name>
    <dbReference type="NCBI Taxonomy" id="722753"/>
    <lineage>
        <taxon>Eukaryota</taxon>
        <taxon>Sar</taxon>
        <taxon>Stramenopiles</taxon>
        <taxon>Ochrophyta</taxon>
        <taxon>Bolidophyceae</taxon>
        <taxon>Parmales</taxon>
        <taxon>Triparmaceae</taxon>
        <taxon>Triparma</taxon>
    </lineage>
</organism>
<dbReference type="PANTHER" id="PTHR37948:SF1">
    <property type="entry name" value="BLL5189 PROTEIN"/>
    <property type="match status" value="1"/>
</dbReference>
<feature type="region of interest" description="Disordered" evidence="1">
    <location>
        <begin position="99"/>
        <end position="118"/>
    </location>
</feature>
<evidence type="ECO:0000256" key="1">
    <source>
        <dbReference type="SAM" id="MobiDB-lite"/>
    </source>
</evidence>
<proteinExistence type="predicted"/>
<keyword evidence="3" id="KW-1185">Reference proteome</keyword>
<dbReference type="AlphaFoldDB" id="A0A9W7G9G7"/>
<comment type="caution">
    <text evidence="2">The sequence shown here is derived from an EMBL/GenBank/DDBJ whole genome shotgun (WGS) entry which is preliminary data.</text>
</comment>
<gene>
    <name evidence="2" type="ORF">TrCOL_g13031</name>
</gene>
<dbReference type="PANTHER" id="PTHR37948">
    <property type="entry name" value="ZGC:113208"/>
    <property type="match status" value="1"/>
</dbReference>
<dbReference type="EMBL" id="BRYA01000979">
    <property type="protein sequence ID" value="GMI36891.1"/>
    <property type="molecule type" value="Genomic_DNA"/>
</dbReference>
<accession>A0A9W7G9G7</accession>
<dbReference type="Proteomes" id="UP001165065">
    <property type="component" value="Unassembled WGS sequence"/>
</dbReference>
<sequence length="343" mass="38320">MSRVERSVIELSTKLKELVKKAESSNEAQEEVKALLNTISTEYADNMTIALLAKSGLGKVLTKIGKSKNLASPTKETSRSIVVKLKNAADQERAAIAEEKRMAAGPGTTPEPPRSNKEYHRRLVDQNKEIYKNPPVMPVLSVTISPKTGSPPTRTGDKGNFKFSDFPQFKPNRSPEEVLRGGAFGGTYFRPIVSAVTNIKYKGSEVVATSCLPEWVKGLEKRVLTSSTYNVGVNRWGAKCGGSLGMWESSGWISEVDPYGWFQWYCRFFAGRRCDDDERQVKRWAALAGEKGRFRNQLIKKILNSGEPIGSKNVSPVVRQTLWHWGMEIDEDKIKTYKKIKGL</sequence>
<evidence type="ECO:0000313" key="2">
    <source>
        <dbReference type="EMBL" id="GMI36891.1"/>
    </source>
</evidence>
<reference evidence="3" key="1">
    <citation type="journal article" date="2023" name="Commun. Biol.">
        <title>Genome analysis of Parmales, the sister group of diatoms, reveals the evolutionary specialization of diatoms from phago-mixotrophs to photoautotrophs.</title>
        <authorList>
            <person name="Ban H."/>
            <person name="Sato S."/>
            <person name="Yoshikawa S."/>
            <person name="Yamada K."/>
            <person name="Nakamura Y."/>
            <person name="Ichinomiya M."/>
            <person name="Sato N."/>
            <person name="Blanc-Mathieu R."/>
            <person name="Endo H."/>
            <person name="Kuwata A."/>
            <person name="Ogata H."/>
        </authorList>
    </citation>
    <scope>NUCLEOTIDE SEQUENCE [LARGE SCALE GENOMIC DNA]</scope>
</reference>
<evidence type="ECO:0000313" key="3">
    <source>
        <dbReference type="Proteomes" id="UP001165065"/>
    </source>
</evidence>
<name>A0A9W7G9G7_9STRA</name>
<protein>
    <submittedName>
        <fullName evidence="2">Uncharacterized protein</fullName>
    </submittedName>
</protein>